<dbReference type="Proteomes" id="UP000887116">
    <property type="component" value="Unassembled WGS sequence"/>
</dbReference>
<sequence length="120" mass="13372">MGYTKFSVGNVVDQLRAFRELITNGMAALKCLKCNCDCFKVCCSFEAILSRLFWTVSGSEALLFYFSEKMECVKLFKRHKMISAGSSHGNYPTMVALSPFVGMFQKSEIGDGILPACQKL</sequence>
<evidence type="ECO:0000313" key="1">
    <source>
        <dbReference type="EMBL" id="GFQ96786.1"/>
    </source>
</evidence>
<protein>
    <submittedName>
        <fullName evidence="1">Uncharacterized protein</fullName>
    </submittedName>
</protein>
<dbReference type="EMBL" id="BMAO01014747">
    <property type="protein sequence ID" value="GFQ96786.1"/>
    <property type="molecule type" value="Genomic_DNA"/>
</dbReference>
<gene>
    <name evidence="1" type="ORF">TNCT_688481</name>
</gene>
<accession>A0A8X6L612</accession>
<name>A0A8X6L612_TRICU</name>
<proteinExistence type="predicted"/>
<organism evidence="1 2">
    <name type="scientific">Trichonephila clavata</name>
    <name type="common">Joro spider</name>
    <name type="synonym">Nephila clavata</name>
    <dbReference type="NCBI Taxonomy" id="2740835"/>
    <lineage>
        <taxon>Eukaryota</taxon>
        <taxon>Metazoa</taxon>
        <taxon>Ecdysozoa</taxon>
        <taxon>Arthropoda</taxon>
        <taxon>Chelicerata</taxon>
        <taxon>Arachnida</taxon>
        <taxon>Araneae</taxon>
        <taxon>Araneomorphae</taxon>
        <taxon>Entelegynae</taxon>
        <taxon>Araneoidea</taxon>
        <taxon>Nephilidae</taxon>
        <taxon>Trichonephila</taxon>
    </lineage>
</organism>
<evidence type="ECO:0000313" key="2">
    <source>
        <dbReference type="Proteomes" id="UP000887116"/>
    </source>
</evidence>
<reference evidence="1" key="1">
    <citation type="submission" date="2020-07" db="EMBL/GenBank/DDBJ databases">
        <title>Multicomponent nature underlies the extraordinary mechanical properties of spider dragline silk.</title>
        <authorList>
            <person name="Kono N."/>
            <person name="Nakamura H."/>
            <person name="Mori M."/>
            <person name="Yoshida Y."/>
            <person name="Ohtoshi R."/>
            <person name="Malay A.D."/>
            <person name="Moran D.A.P."/>
            <person name="Tomita M."/>
            <person name="Numata K."/>
            <person name="Arakawa K."/>
        </authorList>
    </citation>
    <scope>NUCLEOTIDE SEQUENCE</scope>
</reference>
<keyword evidence="2" id="KW-1185">Reference proteome</keyword>
<comment type="caution">
    <text evidence="1">The sequence shown here is derived from an EMBL/GenBank/DDBJ whole genome shotgun (WGS) entry which is preliminary data.</text>
</comment>
<dbReference type="AlphaFoldDB" id="A0A8X6L612"/>